<evidence type="ECO:0000313" key="3">
    <source>
        <dbReference type="EMBL" id="KAF7718133.1"/>
    </source>
</evidence>
<feature type="region of interest" description="Disordered" evidence="1">
    <location>
        <begin position="1"/>
        <end position="34"/>
    </location>
</feature>
<comment type="caution">
    <text evidence="3">The sequence shown here is derived from an EMBL/GenBank/DDBJ whole genome shotgun (WGS) entry which is preliminary data.</text>
</comment>
<accession>A0A8J8W9Z7</accession>
<keyword evidence="2" id="KW-0472">Membrane</keyword>
<organism evidence="3 4">
    <name type="scientific">Penicillium ucsense</name>
    <dbReference type="NCBI Taxonomy" id="2839758"/>
    <lineage>
        <taxon>Eukaryota</taxon>
        <taxon>Fungi</taxon>
        <taxon>Dikarya</taxon>
        <taxon>Ascomycota</taxon>
        <taxon>Pezizomycotina</taxon>
        <taxon>Eurotiomycetes</taxon>
        <taxon>Eurotiomycetidae</taxon>
        <taxon>Eurotiales</taxon>
        <taxon>Aspergillaceae</taxon>
        <taxon>Penicillium</taxon>
    </lineage>
</organism>
<protein>
    <submittedName>
        <fullName evidence="3">Uncharacterized protein</fullName>
    </submittedName>
</protein>
<reference evidence="3" key="1">
    <citation type="journal article" date="2020" name="Front. Microbiol.">
        <title>Gene regulatory networks of Penicillium echinulatum 2HH and Penicillium oxalicum 114-2 inferred by a computational biology approach.</title>
        <authorList>
            <person name="Lenz A.R."/>
            <person name="Galan-Vasquez E."/>
            <person name="Balbinot E."/>
            <person name="De Abreu F.P."/>
            <person name="De Oliveira N.S."/>
            <person name="Da Rosa L.O."/>
            <person name="De Avila E Silva S."/>
            <person name="Camassola M."/>
            <person name="Dillon A.J.P."/>
            <person name="Perez-Rueda E."/>
        </authorList>
    </citation>
    <scope>NUCLEOTIDE SEQUENCE</scope>
    <source>
        <strain evidence="3">S1M29</strain>
    </source>
</reference>
<feature type="transmembrane region" description="Helical" evidence="2">
    <location>
        <begin position="108"/>
        <end position="131"/>
    </location>
</feature>
<keyword evidence="2" id="KW-1133">Transmembrane helix</keyword>
<proteinExistence type="predicted"/>
<keyword evidence="4" id="KW-1185">Reference proteome</keyword>
<evidence type="ECO:0000256" key="1">
    <source>
        <dbReference type="SAM" id="MobiDB-lite"/>
    </source>
</evidence>
<dbReference type="AlphaFoldDB" id="A0A8J8W9Z7"/>
<dbReference type="EMBL" id="WIWV01000018">
    <property type="protein sequence ID" value="KAF7718133.1"/>
    <property type="molecule type" value="Genomic_DNA"/>
</dbReference>
<gene>
    <name evidence="3" type="ORF">PECM_002800</name>
</gene>
<evidence type="ECO:0000313" key="4">
    <source>
        <dbReference type="Proteomes" id="UP000631181"/>
    </source>
</evidence>
<sequence>MNSPNQGQRVADTELITPAPAPAEGRASGWEPNHGMWNGPTVASGGLPGGFPVASRKRLGLSQARELTSRPRISSRHAAFNIMVQPLSVDDSDTFPDKTKPSTMRSSIFNVYLFLTSLCAIAALVIAALSLHRANAGTAFRSSLFTTDMERTFNSTVYAIAYGGPNAPACDHFSAEVVTGQTSIPGQCVSVADSYSMWVTRLAPNCVPYAYALENCNGTSRKLGGISPPDCVVAAAAGKLAGKSGESFRSFQILCT</sequence>
<keyword evidence="2" id="KW-0812">Transmembrane</keyword>
<dbReference type="Proteomes" id="UP000631181">
    <property type="component" value="Unassembled WGS sequence"/>
</dbReference>
<dbReference type="OrthoDB" id="4362911at2759"/>
<evidence type="ECO:0000256" key="2">
    <source>
        <dbReference type="SAM" id="Phobius"/>
    </source>
</evidence>
<name>A0A8J8W9Z7_9EURO</name>